<dbReference type="GO" id="GO:0005615">
    <property type="term" value="C:extracellular space"/>
    <property type="evidence" value="ECO:0007669"/>
    <property type="project" value="TreeGrafter"/>
</dbReference>
<dbReference type="EMBL" id="LLZU01000001">
    <property type="protein sequence ID" value="KRV51529.1"/>
    <property type="molecule type" value="Genomic_DNA"/>
</dbReference>
<dbReference type="PROSITE" id="PS00134">
    <property type="entry name" value="TRYPSIN_HIS"/>
    <property type="match status" value="1"/>
</dbReference>
<dbReference type="Gene3D" id="2.40.10.10">
    <property type="entry name" value="Trypsin-like serine proteases"/>
    <property type="match status" value="1"/>
</dbReference>
<dbReference type="GO" id="GO:0004252">
    <property type="term" value="F:serine-type endopeptidase activity"/>
    <property type="evidence" value="ECO:0007669"/>
    <property type="project" value="InterPro"/>
</dbReference>
<sequence>MSLAVLCVLPATSALASPSVVGGQGVSTEAVPWVVALASRERFGTVRSGQFCGGAAVSPKKVVTAAHCLSEDGSGGPVQDVSDVRVVVGRTDLRGSRGREIEVLRVWVHPGYDPQTNENDIAVITLAGRVRFPGGSVPRVAGAGDADLTRTGASAQVYGWGDITGKGDFSYTLRRARVAVLPARTCERAYRRSEAGTFVASSMICAGTRGGGRDACQGDSGGPLVAGGVLVGLVSWGSGCAHPGFPGVYVRMSTMTEVAAQLGRHLRAPMVTDGHPG</sequence>
<gene>
    <name evidence="9" type="ORF">AQ490_01410</name>
</gene>
<dbReference type="Pfam" id="PF00089">
    <property type="entry name" value="Trypsin"/>
    <property type="match status" value="1"/>
</dbReference>
<dbReference type="OrthoDB" id="1496095at2"/>
<keyword evidence="5" id="KW-1015">Disulfide bond</keyword>
<dbReference type="SMART" id="SM00020">
    <property type="entry name" value="Tryp_SPc"/>
    <property type="match status" value="1"/>
</dbReference>
<dbReference type="InterPro" id="IPR050127">
    <property type="entry name" value="Serine_Proteases_S1"/>
</dbReference>
<dbReference type="InterPro" id="IPR001254">
    <property type="entry name" value="Trypsin_dom"/>
</dbReference>
<dbReference type="eggNOG" id="COG5640">
    <property type="taxonomic scope" value="Bacteria"/>
</dbReference>
<keyword evidence="2" id="KW-0964">Secreted</keyword>
<evidence type="ECO:0000259" key="8">
    <source>
        <dbReference type="PROSITE" id="PS50240"/>
    </source>
</evidence>
<dbReference type="InterPro" id="IPR033116">
    <property type="entry name" value="TRYPSIN_SER"/>
</dbReference>
<feature type="chain" id="PRO_5006670807" description="Peptidase S1 domain-containing protein" evidence="7">
    <location>
        <begin position="17"/>
        <end position="277"/>
    </location>
</feature>
<evidence type="ECO:0000256" key="4">
    <source>
        <dbReference type="ARBA" id="ARBA00022801"/>
    </source>
</evidence>
<dbReference type="SUPFAM" id="SSF50494">
    <property type="entry name" value="Trypsin-like serine proteases"/>
    <property type="match status" value="1"/>
</dbReference>
<dbReference type="RefSeq" id="WP_051087412.1">
    <property type="nucleotide sequence ID" value="NZ_LLZU01000001.1"/>
</dbReference>
<keyword evidence="7" id="KW-0732">Signal</keyword>
<proteinExistence type="predicted"/>
<dbReference type="PANTHER" id="PTHR24264">
    <property type="entry name" value="TRYPSIN-RELATED"/>
    <property type="match status" value="1"/>
</dbReference>
<keyword evidence="3 6" id="KW-0645">Protease</keyword>
<keyword evidence="4 6" id="KW-0378">Hydrolase</keyword>
<dbReference type="InterPro" id="IPR001314">
    <property type="entry name" value="Peptidase_S1A"/>
</dbReference>
<keyword evidence="6" id="KW-0720">Serine protease</keyword>
<evidence type="ECO:0000256" key="6">
    <source>
        <dbReference type="RuleBase" id="RU363034"/>
    </source>
</evidence>
<dbReference type="PROSITE" id="PS00135">
    <property type="entry name" value="TRYPSIN_SER"/>
    <property type="match status" value="1"/>
</dbReference>
<dbReference type="InterPro" id="IPR018114">
    <property type="entry name" value="TRYPSIN_HIS"/>
</dbReference>
<dbReference type="CDD" id="cd00190">
    <property type="entry name" value="Tryp_SPc"/>
    <property type="match status" value="1"/>
</dbReference>
<dbReference type="FunFam" id="2.40.10.10:FF:000068">
    <property type="entry name" value="transmembrane protease serine 2"/>
    <property type="match status" value="1"/>
</dbReference>
<evidence type="ECO:0000256" key="5">
    <source>
        <dbReference type="ARBA" id="ARBA00023157"/>
    </source>
</evidence>
<feature type="signal peptide" evidence="7">
    <location>
        <begin position="1"/>
        <end position="16"/>
    </location>
</feature>
<dbReference type="FunFam" id="2.40.10.10:FF:000002">
    <property type="entry name" value="Transmembrane protease serine"/>
    <property type="match status" value="1"/>
</dbReference>
<dbReference type="InterPro" id="IPR009003">
    <property type="entry name" value="Peptidase_S1_PA"/>
</dbReference>
<dbReference type="PRINTS" id="PR00722">
    <property type="entry name" value="CHYMOTRYPSIN"/>
</dbReference>
<accession>A0A0T6LZW6</accession>
<dbReference type="STRING" id="76728.AQ490_01410"/>
<dbReference type="InterPro" id="IPR043504">
    <property type="entry name" value="Peptidase_S1_PA_chymotrypsin"/>
</dbReference>
<comment type="caution">
    <text evidence="9">The sequence shown here is derived from an EMBL/GenBank/DDBJ whole genome shotgun (WGS) entry which is preliminary data.</text>
</comment>
<dbReference type="AlphaFoldDB" id="A0A0T6LZW6"/>
<dbReference type="GO" id="GO:0006508">
    <property type="term" value="P:proteolysis"/>
    <property type="evidence" value="ECO:0007669"/>
    <property type="project" value="UniProtKB-KW"/>
</dbReference>
<dbReference type="Proteomes" id="UP000050867">
    <property type="component" value="Unassembled WGS sequence"/>
</dbReference>
<organism evidence="9 10">
    <name type="scientific">Wenjunlia vitaminophila</name>
    <name type="common">Streptomyces vitaminophilus</name>
    <dbReference type="NCBI Taxonomy" id="76728"/>
    <lineage>
        <taxon>Bacteria</taxon>
        <taxon>Bacillati</taxon>
        <taxon>Actinomycetota</taxon>
        <taxon>Actinomycetes</taxon>
        <taxon>Kitasatosporales</taxon>
        <taxon>Streptomycetaceae</taxon>
        <taxon>Wenjunlia</taxon>
    </lineage>
</organism>
<feature type="domain" description="Peptidase S1" evidence="8">
    <location>
        <begin position="20"/>
        <end position="267"/>
    </location>
</feature>
<evidence type="ECO:0000256" key="7">
    <source>
        <dbReference type="SAM" id="SignalP"/>
    </source>
</evidence>
<dbReference type="PANTHER" id="PTHR24264:SF65">
    <property type="entry name" value="SRCR DOMAIN-CONTAINING PROTEIN"/>
    <property type="match status" value="1"/>
</dbReference>
<name>A0A0T6LZW6_WENVI</name>
<evidence type="ECO:0000256" key="3">
    <source>
        <dbReference type="ARBA" id="ARBA00022670"/>
    </source>
</evidence>
<keyword evidence="10" id="KW-1185">Reference proteome</keyword>
<protein>
    <recommendedName>
        <fullName evidence="8">Peptidase S1 domain-containing protein</fullName>
    </recommendedName>
</protein>
<reference evidence="9 10" key="1">
    <citation type="submission" date="2015-10" db="EMBL/GenBank/DDBJ databases">
        <title>Draft genome sequence of pyrrolomycin-producing Streptomyces vitaminophilus.</title>
        <authorList>
            <person name="Graham D.E."/>
            <person name="Mahan K.M."/>
            <person name="Klingeman D.M."/>
            <person name="Hettich R.L."/>
            <person name="Parry R.J."/>
        </authorList>
    </citation>
    <scope>NUCLEOTIDE SEQUENCE [LARGE SCALE GENOMIC DNA]</scope>
    <source>
        <strain evidence="9 10">ATCC 31673</strain>
    </source>
</reference>
<evidence type="ECO:0000256" key="2">
    <source>
        <dbReference type="ARBA" id="ARBA00022525"/>
    </source>
</evidence>
<evidence type="ECO:0000313" key="10">
    <source>
        <dbReference type="Proteomes" id="UP000050867"/>
    </source>
</evidence>
<dbReference type="PROSITE" id="PS50240">
    <property type="entry name" value="TRYPSIN_DOM"/>
    <property type="match status" value="1"/>
</dbReference>
<evidence type="ECO:0000256" key="1">
    <source>
        <dbReference type="ARBA" id="ARBA00004613"/>
    </source>
</evidence>
<evidence type="ECO:0000313" key="9">
    <source>
        <dbReference type="EMBL" id="KRV51529.1"/>
    </source>
</evidence>
<comment type="subcellular location">
    <subcellularLocation>
        <location evidence="1">Secreted</location>
    </subcellularLocation>
</comment>